<keyword evidence="3" id="KW-1185">Reference proteome</keyword>
<proteinExistence type="predicted"/>
<dbReference type="Gene3D" id="1.25.40.390">
    <property type="match status" value="1"/>
</dbReference>
<gene>
    <name evidence="2" type="ORF">FSB76_12840</name>
</gene>
<dbReference type="KEGG" id="mgk:FSB76_12840"/>
<feature type="signal peptide" evidence="1">
    <location>
        <begin position="1"/>
        <end position="28"/>
    </location>
</feature>
<dbReference type="PROSITE" id="PS51257">
    <property type="entry name" value="PROKAR_LIPOPROTEIN"/>
    <property type="match status" value="1"/>
</dbReference>
<sequence>MKTKTIFKRKVNLSLLFSALLLTGIVGCQKGTFDVNKVNPNSPTSAPSQYLLSAALASTASLMHGGNSDVLDNWMGYWTQSGGFTPSTTYVIYQITSSNYTGNFDSAYIILSNYNLLLKNAGNDPTQSYYKAMATIMEAFMYQRLVDLYNSVPYSQALSTNATFSYKYDDPATIYKSLVAKCDSAVTIINAAPSNALNPGNYDVVFGGNMPNWVKFAKTLKLKLLMRQTENGLGSAGVKSALSGMTTGDFLTVDASVNPGYSNATSGQLNPLYYDLVANATGQNGLNTTYYRANSYAVKFYQDHNDPRINAIYAPSGQEAIAYTTQLDGTIATNRAKVKGRDYGSTNGNGESNSVISAILGTGFTSAGKQKGPTQSAPLITAFESLFLQAEAVQRGYLAGDAGAIYNAAVAADFTFLGAPGAADYTNQPDALTNYSVSLDKITTIITQKWAAMNSVDPLESYSDWRRLNIPSNLPVSHYPGVTVTHIPYRFPYTINETTLNGANVPSGGTGTDLFTSKIFWMK</sequence>
<dbReference type="SUPFAM" id="SSF48452">
    <property type="entry name" value="TPR-like"/>
    <property type="match status" value="1"/>
</dbReference>
<dbReference type="Proteomes" id="UP000321362">
    <property type="component" value="Chromosome"/>
</dbReference>
<keyword evidence="2" id="KW-0449">Lipoprotein</keyword>
<keyword evidence="1" id="KW-0732">Signal</keyword>
<dbReference type="RefSeq" id="WP_147053957.1">
    <property type="nucleotide sequence ID" value="NZ_CP042437.1"/>
</dbReference>
<evidence type="ECO:0000313" key="3">
    <source>
        <dbReference type="Proteomes" id="UP000321362"/>
    </source>
</evidence>
<name>A0A5B8W392_9SPHI</name>
<dbReference type="InterPro" id="IPR041662">
    <property type="entry name" value="SusD-like_2"/>
</dbReference>
<dbReference type="OrthoDB" id="9766256at2"/>
<accession>A0A5B8W392</accession>
<dbReference type="InterPro" id="IPR011990">
    <property type="entry name" value="TPR-like_helical_dom_sf"/>
</dbReference>
<dbReference type="Pfam" id="PF12771">
    <property type="entry name" value="SusD-like_2"/>
    <property type="match status" value="1"/>
</dbReference>
<evidence type="ECO:0000256" key="1">
    <source>
        <dbReference type="SAM" id="SignalP"/>
    </source>
</evidence>
<evidence type="ECO:0000313" key="2">
    <source>
        <dbReference type="EMBL" id="QEC76788.1"/>
    </source>
</evidence>
<dbReference type="EMBL" id="CP042437">
    <property type="protein sequence ID" value="QEC76788.1"/>
    <property type="molecule type" value="Genomic_DNA"/>
</dbReference>
<organism evidence="2 3">
    <name type="scientific">Mucilaginibacter ginsenosidivorax</name>
    <dbReference type="NCBI Taxonomy" id="862126"/>
    <lineage>
        <taxon>Bacteria</taxon>
        <taxon>Pseudomonadati</taxon>
        <taxon>Bacteroidota</taxon>
        <taxon>Sphingobacteriia</taxon>
        <taxon>Sphingobacteriales</taxon>
        <taxon>Sphingobacteriaceae</taxon>
        <taxon>Mucilaginibacter</taxon>
    </lineage>
</organism>
<reference evidence="2 3" key="1">
    <citation type="journal article" date="2013" name="J. Microbiol.">
        <title>Mucilaginibacter ginsenosidivorax sp. nov., with ginsenoside converting activity isolated from sediment.</title>
        <authorList>
            <person name="Kim J.K."/>
            <person name="Choi T.E."/>
            <person name="Liu Q.M."/>
            <person name="Park H.Y."/>
            <person name="Yi T.H."/>
            <person name="Yoon M.H."/>
            <person name="Kim S.C."/>
            <person name="Im W.T."/>
        </authorList>
    </citation>
    <scope>NUCLEOTIDE SEQUENCE [LARGE SCALE GENOMIC DNA]</scope>
    <source>
        <strain evidence="2 3">KHI28</strain>
    </source>
</reference>
<protein>
    <submittedName>
        <fullName evidence="2">SusD/RagB family nutrient-binding outer membrane lipoprotein</fullName>
    </submittedName>
</protein>
<feature type="chain" id="PRO_5022660041" evidence="1">
    <location>
        <begin position="29"/>
        <end position="523"/>
    </location>
</feature>
<dbReference type="AlphaFoldDB" id="A0A5B8W392"/>